<keyword evidence="4 6" id="KW-1133">Transmembrane helix</keyword>
<dbReference type="InterPro" id="IPR036259">
    <property type="entry name" value="MFS_trans_sf"/>
</dbReference>
<reference evidence="7 8" key="1">
    <citation type="journal article" date="2019" name="Int. J. Syst. Evol. Microbiol.">
        <title>The Global Catalogue of Microorganisms (GCM) 10K type strain sequencing project: providing services to taxonomists for standard genome sequencing and annotation.</title>
        <authorList>
            <consortium name="The Broad Institute Genomics Platform"/>
            <consortium name="The Broad Institute Genome Sequencing Center for Infectious Disease"/>
            <person name="Wu L."/>
            <person name="Ma J."/>
        </authorList>
    </citation>
    <scope>NUCLEOTIDE SEQUENCE [LARGE SCALE GENOMIC DNA]</scope>
    <source>
        <strain evidence="7 8">JCM 3325</strain>
    </source>
</reference>
<keyword evidence="8" id="KW-1185">Reference proteome</keyword>
<evidence type="ECO:0000256" key="4">
    <source>
        <dbReference type="ARBA" id="ARBA00022989"/>
    </source>
</evidence>
<dbReference type="SUPFAM" id="SSF103473">
    <property type="entry name" value="MFS general substrate transporter"/>
    <property type="match status" value="1"/>
</dbReference>
<proteinExistence type="predicted"/>
<evidence type="ECO:0000313" key="8">
    <source>
        <dbReference type="Proteomes" id="UP001501231"/>
    </source>
</evidence>
<gene>
    <name evidence="7" type="ORF">GCM10010191_12810</name>
</gene>
<evidence type="ECO:0000256" key="6">
    <source>
        <dbReference type="SAM" id="Phobius"/>
    </source>
</evidence>
<comment type="caution">
    <text evidence="7">The sequence shown here is derived from an EMBL/GenBank/DDBJ whole genome shotgun (WGS) entry which is preliminary data.</text>
</comment>
<dbReference type="EMBL" id="BAAARW010000004">
    <property type="protein sequence ID" value="GAA2406242.1"/>
    <property type="molecule type" value="Genomic_DNA"/>
</dbReference>
<evidence type="ECO:0000256" key="3">
    <source>
        <dbReference type="ARBA" id="ARBA00022692"/>
    </source>
</evidence>
<keyword evidence="2" id="KW-1003">Cell membrane</keyword>
<evidence type="ECO:0000256" key="5">
    <source>
        <dbReference type="ARBA" id="ARBA00023136"/>
    </source>
</evidence>
<dbReference type="InterPro" id="IPR011701">
    <property type="entry name" value="MFS"/>
</dbReference>
<dbReference type="PANTHER" id="PTHR23513:SF11">
    <property type="entry name" value="STAPHYLOFERRIN A TRANSPORTER"/>
    <property type="match status" value="1"/>
</dbReference>
<keyword evidence="3 6" id="KW-0812">Transmembrane</keyword>
<evidence type="ECO:0008006" key="9">
    <source>
        <dbReference type="Google" id="ProtNLM"/>
    </source>
</evidence>
<accession>A0ABN3IL26</accession>
<feature type="transmembrane region" description="Helical" evidence="6">
    <location>
        <begin position="186"/>
        <end position="207"/>
    </location>
</feature>
<dbReference type="Pfam" id="PF07690">
    <property type="entry name" value="MFS_1"/>
    <property type="match status" value="1"/>
</dbReference>
<feature type="transmembrane region" description="Helical" evidence="6">
    <location>
        <begin position="219"/>
        <end position="243"/>
    </location>
</feature>
<comment type="subcellular location">
    <subcellularLocation>
        <location evidence="1">Cell membrane</location>
        <topology evidence="1">Multi-pass membrane protein</topology>
    </subcellularLocation>
</comment>
<feature type="transmembrane region" description="Helical" evidence="6">
    <location>
        <begin position="135"/>
        <end position="155"/>
    </location>
</feature>
<evidence type="ECO:0000256" key="2">
    <source>
        <dbReference type="ARBA" id="ARBA00022475"/>
    </source>
</evidence>
<feature type="transmembrane region" description="Helical" evidence="6">
    <location>
        <begin position="255"/>
        <end position="273"/>
    </location>
</feature>
<name>A0ABN3IL26_9ACTN</name>
<sequence length="294" mass="30265">MFLPTIRGIVADLLPGDARSAGNALISQTQSIGLLIGLASSGLVVSTIGPGWAAFARSGLCATSALLLSRLKTSRWNNAGAGMLSDLRVGWREFIAYSWVWIMTVQYTAVIIAMICFTELAGPLYMSQGHGGARAWGIITACEAFGALAGALIGANWRPSRLVLTAAALPAMGAIPMLLLGGGAPWAVLAIAIIVPGACQAAYYVLWTTALQNTYAPEVLVRVNSWNIMACYVLMPITVLSAGPLVEAIGPQNSALGSGLLIIAASATALLVLRLTGPTPVTSTAPSQGASLAS</sequence>
<evidence type="ECO:0000313" key="7">
    <source>
        <dbReference type="EMBL" id="GAA2406242.1"/>
    </source>
</evidence>
<feature type="transmembrane region" description="Helical" evidence="6">
    <location>
        <begin position="162"/>
        <end position="180"/>
    </location>
</feature>
<dbReference type="PANTHER" id="PTHR23513">
    <property type="entry name" value="INTEGRAL MEMBRANE EFFLUX PROTEIN-RELATED"/>
    <property type="match status" value="1"/>
</dbReference>
<dbReference type="Proteomes" id="UP001501231">
    <property type="component" value="Unassembled WGS sequence"/>
</dbReference>
<keyword evidence="5 6" id="KW-0472">Membrane</keyword>
<protein>
    <recommendedName>
        <fullName evidence="9">MFS transporter</fullName>
    </recommendedName>
</protein>
<organism evidence="7 8">
    <name type="scientific">Actinomadura vinacea</name>
    <dbReference type="NCBI Taxonomy" id="115336"/>
    <lineage>
        <taxon>Bacteria</taxon>
        <taxon>Bacillati</taxon>
        <taxon>Actinomycetota</taxon>
        <taxon>Actinomycetes</taxon>
        <taxon>Streptosporangiales</taxon>
        <taxon>Thermomonosporaceae</taxon>
        <taxon>Actinomadura</taxon>
    </lineage>
</organism>
<feature type="transmembrane region" description="Helical" evidence="6">
    <location>
        <begin position="94"/>
        <end position="115"/>
    </location>
</feature>
<dbReference type="Gene3D" id="1.20.1250.20">
    <property type="entry name" value="MFS general substrate transporter like domains"/>
    <property type="match status" value="1"/>
</dbReference>
<evidence type="ECO:0000256" key="1">
    <source>
        <dbReference type="ARBA" id="ARBA00004651"/>
    </source>
</evidence>